<dbReference type="RefSeq" id="WP_260996079.1">
    <property type="nucleotide sequence ID" value="NZ_JAODWD010000007.1"/>
</dbReference>
<evidence type="ECO:0000313" key="1">
    <source>
        <dbReference type="EMBL" id="MCT7662015.1"/>
    </source>
</evidence>
<proteinExistence type="predicted"/>
<sequence>MRLTDGARFAGYTIVRLLGSGAVGAACAPVGNTRATEATDEPLPLAEESLVRVCMQQTVRTRRGCRRDFRDSNRLRPLP</sequence>
<dbReference type="PROSITE" id="PS51257">
    <property type="entry name" value="PROKAR_LIPOPROTEIN"/>
    <property type="match status" value="1"/>
</dbReference>
<accession>A0ABT2MIA4</accession>
<gene>
    <name evidence="1" type="ORF">N4S67_26810</name>
</gene>
<evidence type="ECO:0000313" key="2">
    <source>
        <dbReference type="Proteomes" id="UP001206639"/>
    </source>
</evidence>
<protein>
    <submittedName>
        <fullName evidence="1">Uncharacterized protein</fullName>
    </submittedName>
</protein>
<dbReference type="Proteomes" id="UP001206639">
    <property type="component" value="Unassembled WGS sequence"/>
</dbReference>
<keyword evidence="2" id="KW-1185">Reference proteome</keyword>
<name>A0ABT2MIA4_9MYCO</name>
<reference evidence="2" key="1">
    <citation type="submission" date="2023-07" db="EMBL/GenBank/DDBJ databases">
        <authorList>
            <person name="Deng Y."/>
            <person name="Zhang Y.-Q."/>
        </authorList>
    </citation>
    <scope>NUCLEOTIDE SEQUENCE [LARGE SCALE GENOMIC DNA]</scope>
    <source>
        <strain evidence="2">CPCC 205710</strain>
    </source>
</reference>
<organism evidence="1 2">
    <name type="scientific">Mycobacterium deserti</name>
    <dbReference type="NCBI Taxonomy" id="2978347"/>
    <lineage>
        <taxon>Bacteria</taxon>
        <taxon>Bacillati</taxon>
        <taxon>Actinomycetota</taxon>
        <taxon>Actinomycetes</taxon>
        <taxon>Mycobacteriales</taxon>
        <taxon>Mycobacteriaceae</taxon>
        <taxon>Mycobacterium</taxon>
    </lineage>
</organism>
<comment type="caution">
    <text evidence="1">The sequence shown here is derived from an EMBL/GenBank/DDBJ whole genome shotgun (WGS) entry which is preliminary data.</text>
</comment>
<dbReference type="EMBL" id="JAODWD010000007">
    <property type="protein sequence ID" value="MCT7662015.1"/>
    <property type="molecule type" value="Genomic_DNA"/>
</dbReference>